<dbReference type="InterPro" id="IPR045913">
    <property type="entry name" value="TBC20/Gyp8-like"/>
</dbReference>
<feature type="domain" description="Rab-GAP TBC" evidence="4">
    <location>
        <begin position="44"/>
        <end position="327"/>
    </location>
</feature>
<dbReference type="AlphaFoldDB" id="A0A1Y1UM17"/>
<dbReference type="InterPro" id="IPR035969">
    <property type="entry name" value="Rab-GAP_TBC_sf"/>
</dbReference>
<name>A0A1Y1UM17_9TREE</name>
<feature type="compositionally biased region" description="Basic and acidic residues" evidence="2">
    <location>
        <begin position="81"/>
        <end position="104"/>
    </location>
</feature>
<dbReference type="SMART" id="SM00164">
    <property type="entry name" value="TBC"/>
    <property type="match status" value="1"/>
</dbReference>
<evidence type="ECO:0000313" key="5">
    <source>
        <dbReference type="EMBL" id="ORX39039.1"/>
    </source>
</evidence>
<dbReference type="SUPFAM" id="SSF47923">
    <property type="entry name" value="Ypt/Rab-GAP domain of gyp1p"/>
    <property type="match status" value="2"/>
</dbReference>
<dbReference type="RefSeq" id="XP_021872902.1">
    <property type="nucleotide sequence ID" value="XM_022015014.1"/>
</dbReference>
<evidence type="ECO:0000256" key="1">
    <source>
        <dbReference type="ARBA" id="ARBA00022468"/>
    </source>
</evidence>
<keyword evidence="6" id="KW-1185">Reference proteome</keyword>
<dbReference type="FunCoup" id="A0A1Y1UM17">
    <property type="interactions" value="244"/>
</dbReference>
<evidence type="ECO:0000256" key="2">
    <source>
        <dbReference type="SAM" id="MobiDB-lite"/>
    </source>
</evidence>
<dbReference type="InParanoid" id="A0A1Y1UM17"/>
<protein>
    <recommendedName>
        <fullName evidence="4">Rab-GAP TBC domain-containing protein</fullName>
    </recommendedName>
</protein>
<dbReference type="STRING" id="4999.A0A1Y1UM17"/>
<evidence type="ECO:0000313" key="6">
    <source>
        <dbReference type="Proteomes" id="UP000193218"/>
    </source>
</evidence>
<dbReference type="GO" id="GO:0005789">
    <property type="term" value="C:endoplasmic reticulum membrane"/>
    <property type="evidence" value="ECO:0007669"/>
    <property type="project" value="TreeGrafter"/>
</dbReference>
<feature type="region of interest" description="Disordered" evidence="2">
    <location>
        <begin position="167"/>
        <end position="225"/>
    </location>
</feature>
<keyword evidence="3" id="KW-0472">Membrane</keyword>
<organism evidence="5 6">
    <name type="scientific">Kockovaella imperatae</name>
    <dbReference type="NCBI Taxonomy" id="4999"/>
    <lineage>
        <taxon>Eukaryota</taxon>
        <taxon>Fungi</taxon>
        <taxon>Dikarya</taxon>
        <taxon>Basidiomycota</taxon>
        <taxon>Agaricomycotina</taxon>
        <taxon>Tremellomycetes</taxon>
        <taxon>Tremellales</taxon>
        <taxon>Cuniculitremaceae</taxon>
        <taxon>Kockovaella</taxon>
    </lineage>
</organism>
<dbReference type="EMBL" id="NBSH01000003">
    <property type="protein sequence ID" value="ORX39039.1"/>
    <property type="molecule type" value="Genomic_DNA"/>
</dbReference>
<feature type="region of interest" description="Disordered" evidence="2">
    <location>
        <begin position="65"/>
        <end position="104"/>
    </location>
</feature>
<dbReference type="GO" id="GO:0006888">
    <property type="term" value="P:endoplasmic reticulum to Golgi vesicle-mediated transport"/>
    <property type="evidence" value="ECO:0007669"/>
    <property type="project" value="TreeGrafter"/>
</dbReference>
<proteinExistence type="predicted"/>
<dbReference type="PROSITE" id="PS50086">
    <property type="entry name" value="TBC_RABGAP"/>
    <property type="match status" value="1"/>
</dbReference>
<accession>A0A1Y1UM17</accession>
<sequence>MDVKRRSEPAQPQWIGKRDKLVQQALEDNDLAGLRRLSALPGGFGSQDMRQKVWPKLLHTEKHFDSRPLSEDEVAGPSRPRSKEPDASERCETPIHPDENQVDLDTKRSFVTYPRGIPKESKLTMQAELHDLIIHVIRKYPSLSYFQGFHDIMSTLYLTFIPLPPGPHPRGRSTSARSRAQSRDTSRTNSRNASPARHLQDGQLWDAPRSTDQSRSNSPRPLGGRETERYVTSLPGWQVLLQCAEVISVCRVRDAMGKGLDPMMGLLKILKRVLRVADPELDHFSATISPVPTLPFFALSWILCLFSHDIDTLEPVQRMFDFLLARNPISAIYLAVAILMAKKKQMFALAEKLGAEGLEDPSLLHPLFARLPPLYPDTLEHPNPPVKGEAEKAGLDMLHEEANPYDPIPLSRIFDMTDDLLARYPWDGPKIRGHEIMGPQSVVRTYAIEGTDELDLSVAQTWVESQVVLPGATEPDEEQPLLPPRRRSPLGLGTALAAGVLVLGIGIAVYSASGERSGWRRWWMGTLVSWWKTRRASGLDYLQLLRDKVGRLL</sequence>
<feature type="compositionally biased region" description="Polar residues" evidence="2">
    <location>
        <begin position="210"/>
        <end position="219"/>
    </location>
</feature>
<keyword evidence="3" id="KW-0812">Transmembrane</keyword>
<comment type="caution">
    <text evidence="5">The sequence shown here is derived from an EMBL/GenBank/DDBJ whole genome shotgun (WGS) entry which is preliminary data.</text>
</comment>
<dbReference type="InterPro" id="IPR000195">
    <property type="entry name" value="Rab-GAP-TBC_dom"/>
</dbReference>
<dbReference type="Gene3D" id="1.10.8.1310">
    <property type="match status" value="1"/>
</dbReference>
<evidence type="ECO:0000256" key="3">
    <source>
        <dbReference type="SAM" id="Phobius"/>
    </source>
</evidence>
<dbReference type="GO" id="GO:0005096">
    <property type="term" value="F:GTPase activator activity"/>
    <property type="evidence" value="ECO:0007669"/>
    <property type="project" value="UniProtKB-KW"/>
</dbReference>
<dbReference type="GeneID" id="33556822"/>
<keyword evidence="1" id="KW-0343">GTPase activation</keyword>
<keyword evidence="3" id="KW-1133">Transmembrane helix</keyword>
<evidence type="ECO:0000259" key="4">
    <source>
        <dbReference type="PROSITE" id="PS50086"/>
    </source>
</evidence>
<dbReference type="PANTHER" id="PTHR20913">
    <property type="entry name" value="TBC1 DOMAIN FAMILY MEMBER 20/GTPASE"/>
    <property type="match status" value="1"/>
</dbReference>
<dbReference type="Pfam" id="PF00566">
    <property type="entry name" value="RabGAP-TBC"/>
    <property type="match status" value="2"/>
</dbReference>
<gene>
    <name evidence="5" type="ORF">BD324DRAFT_618319</name>
</gene>
<dbReference type="OrthoDB" id="206700at2759"/>
<feature type="transmembrane region" description="Helical" evidence="3">
    <location>
        <begin position="490"/>
        <end position="512"/>
    </location>
</feature>
<dbReference type="Gene3D" id="1.10.472.80">
    <property type="entry name" value="Ypt/Rab-GAP domain of gyp1p, domain 3"/>
    <property type="match status" value="1"/>
</dbReference>
<reference evidence="5 6" key="1">
    <citation type="submission" date="2017-03" db="EMBL/GenBank/DDBJ databases">
        <title>Widespread Adenine N6-methylation of Active Genes in Fungi.</title>
        <authorList>
            <consortium name="DOE Joint Genome Institute"/>
            <person name="Mondo S.J."/>
            <person name="Dannebaum R.O."/>
            <person name="Kuo R.C."/>
            <person name="Louie K.B."/>
            <person name="Bewick A.J."/>
            <person name="Labutti K."/>
            <person name="Haridas S."/>
            <person name="Kuo A."/>
            <person name="Salamov A."/>
            <person name="Ahrendt S.R."/>
            <person name="Lau R."/>
            <person name="Bowen B.P."/>
            <person name="Lipzen A."/>
            <person name="Sullivan W."/>
            <person name="Andreopoulos W.B."/>
            <person name="Clum A."/>
            <person name="Lindquist E."/>
            <person name="Daum C."/>
            <person name="Northen T.R."/>
            <person name="Ramamoorthy G."/>
            <person name="Schmitz R.J."/>
            <person name="Gryganskyi A."/>
            <person name="Culley D."/>
            <person name="Magnuson J."/>
            <person name="James T.Y."/>
            <person name="O'Malley M.A."/>
            <person name="Stajich J.E."/>
            <person name="Spatafora J.W."/>
            <person name="Visel A."/>
            <person name="Grigoriev I.V."/>
        </authorList>
    </citation>
    <scope>NUCLEOTIDE SEQUENCE [LARGE SCALE GENOMIC DNA]</scope>
    <source>
        <strain evidence="5 6">NRRL Y-17943</strain>
    </source>
</reference>
<dbReference type="PANTHER" id="PTHR20913:SF7">
    <property type="entry name" value="RE60063P"/>
    <property type="match status" value="1"/>
</dbReference>
<dbReference type="Proteomes" id="UP000193218">
    <property type="component" value="Unassembled WGS sequence"/>
</dbReference>